<protein>
    <submittedName>
        <fullName evidence="6">Chloride channel protein</fullName>
    </submittedName>
</protein>
<evidence type="ECO:0000256" key="4">
    <source>
        <dbReference type="ARBA" id="ARBA00023136"/>
    </source>
</evidence>
<keyword evidence="3 5" id="KW-1133">Transmembrane helix</keyword>
<evidence type="ECO:0000313" key="7">
    <source>
        <dbReference type="Proteomes" id="UP000072653"/>
    </source>
</evidence>
<evidence type="ECO:0000256" key="2">
    <source>
        <dbReference type="ARBA" id="ARBA00022692"/>
    </source>
</evidence>
<keyword evidence="4 5" id="KW-0472">Membrane</keyword>
<organism evidence="6 7">
    <name type="scientific">Streptococcus oralis</name>
    <dbReference type="NCBI Taxonomy" id="1303"/>
    <lineage>
        <taxon>Bacteria</taxon>
        <taxon>Bacillati</taxon>
        <taxon>Bacillota</taxon>
        <taxon>Bacilli</taxon>
        <taxon>Lactobacillales</taxon>
        <taxon>Streptococcaceae</taxon>
        <taxon>Streptococcus</taxon>
    </lineage>
</organism>
<comment type="subcellular location">
    <subcellularLocation>
        <location evidence="1">Membrane</location>
        <topology evidence="1">Multi-pass membrane protein</topology>
    </subcellularLocation>
</comment>
<evidence type="ECO:0000256" key="5">
    <source>
        <dbReference type="SAM" id="Phobius"/>
    </source>
</evidence>
<dbReference type="AlphaFoldDB" id="A0A139PD05"/>
<dbReference type="GO" id="GO:0015108">
    <property type="term" value="F:chloride transmembrane transporter activity"/>
    <property type="evidence" value="ECO:0007669"/>
    <property type="project" value="InterPro"/>
</dbReference>
<comment type="caution">
    <text evidence="6">The sequence shown here is derived from an EMBL/GenBank/DDBJ whole genome shotgun (WGS) entry which is preliminary data.</text>
</comment>
<dbReference type="Proteomes" id="UP000072653">
    <property type="component" value="Unassembled WGS sequence"/>
</dbReference>
<dbReference type="InterPro" id="IPR014743">
    <property type="entry name" value="Cl-channel_core"/>
</dbReference>
<evidence type="ECO:0000256" key="3">
    <source>
        <dbReference type="ARBA" id="ARBA00022989"/>
    </source>
</evidence>
<sequence length="260" mass="28594">MGMGAGFAGLFQTPFAATFFALEVLVVGELALEALYPTLVASLVVSWISHQLGLEKFSIPLTDMISFTPLLVLQLFLLGFMFWLTGKGFALLLTYFKKKSLAYLPNPYQRIFVFGIVLSLSLFLLHSGRYTGLGTSLIEASFSGGTIYFYDWFLKLLLTTFTIAIGYQGGEVTPLFAIGSSLGVVLALLLGLPLPFVAALGYVAVFSSATSTLWGPSLIGCEIFGWTYFPYFFLVCFVARFFKKEISIYGAQKVILKQNK</sequence>
<dbReference type="Gene3D" id="1.10.3080.10">
    <property type="entry name" value="Clc chloride channel"/>
    <property type="match status" value="1"/>
</dbReference>
<name>A0A139PD05_STROR</name>
<evidence type="ECO:0000256" key="1">
    <source>
        <dbReference type="ARBA" id="ARBA00004141"/>
    </source>
</evidence>
<dbReference type="SUPFAM" id="SSF81340">
    <property type="entry name" value="Clc chloride channel"/>
    <property type="match status" value="1"/>
</dbReference>
<feature type="transmembrane region" description="Helical" evidence="5">
    <location>
        <begin position="108"/>
        <end position="127"/>
    </location>
</feature>
<dbReference type="PATRIC" id="fig|1303.79.peg.1245"/>
<feature type="transmembrane region" description="Helical" evidence="5">
    <location>
        <begin position="174"/>
        <end position="203"/>
    </location>
</feature>
<feature type="transmembrane region" description="Helical" evidence="5">
    <location>
        <begin position="147"/>
        <end position="167"/>
    </location>
</feature>
<dbReference type="Pfam" id="PF00654">
    <property type="entry name" value="Voltage_CLC"/>
    <property type="match status" value="1"/>
</dbReference>
<gene>
    <name evidence="6" type="ORF">SORDD16_01036</name>
</gene>
<feature type="transmembrane region" description="Helical" evidence="5">
    <location>
        <begin position="34"/>
        <end position="52"/>
    </location>
</feature>
<feature type="transmembrane region" description="Helical" evidence="5">
    <location>
        <begin position="6"/>
        <end position="27"/>
    </location>
</feature>
<reference evidence="6 7" key="1">
    <citation type="submission" date="2016-01" db="EMBL/GenBank/DDBJ databases">
        <title>Highly variable Streptococcus oralis are common among viridans streptococci isolated from primates.</title>
        <authorList>
            <person name="Denapaite D."/>
            <person name="Rieger M."/>
            <person name="Koendgen S."/>
            <person name="Brueckner R."/>
            <person name="Ochigava I."/>
            <person name="Kappeler P."/>
            <person name="Maetz-Rensing K."/>
            <person name="Leendertz F."/>
            <person name="Hakenbeck R."/>
        </authorList>
    </citation>
    <scope>NUCLEOTIDE SEQUENCE [LARGE SCALE GENOMIC DNA]</scope>
    <source>
        <strain evidence="6 7">DD16</strain>
    </source>
</reference>
<dbReference type="EMBL" id="LQOB01000204">
    <property type="protein sequence ID" value="KXT86295.1"/>
    <property type="molecule type" value="Genomic_DNA"/>
</dbReference>
<feature type="transmembrane region" description="Helical" evidence="5">
    <location>
        <begin position="223"/>
        <end position="242"/>
    </location>
</feature>
<proteinExistence type="predicted"/>
<dbReference type="GO" id="GO:0016020">
    <property type="term" value="C:membrane"/>
    <property type="evidence" value="ECO:0007669"/>
    <property type="project" value="UniProtKB-SubCell"/>
</dbReference>
<keyword evidence="2 5" id="KW-0812">Transmembrane</keyword>
<evidence type="ECO:0000313" key="6">
    <source>
        <dbReference type="EMBL" id="KXT86295.1"/>
    </source>
</evidence>
<dbReference type="InterPro" id="IPR001807">
    <property type="entry name" value="ClC"/>
</dbReference>
<accession>A0A139PD05</accession>
<feature type="transmembrane region" description="Helical" evidence="5">
    <location>
        <begin position="72"/>
        <end position="96"/>
    </location>
</feature>